<keyword evidence="3" id="KW-0805">Transcription regulation</keyword>
<comment type="caution">
    <text evidence="10">The sequence shown here is derived from an EMBL/GenBank/DDBJ whole genome shotgun (WGS) entry which is preliminary data.</text>
</comment>
<proteinExistence type="predicted"/>
<keyword evidence="1" id="KW-0479">Metal-binding</keyword>
<dbReference type="AlphaFoldDB" id="A0A507AQB7"/>
<keyword evidence="5" id="KW-0804">Transcription</keyword>
<dbReference type="CDD" id="cd12148">
    <property type="entry name" value="fungal_TF_MHR"/>
    <property type="match status" value="1"/>
</dbReference>
<dbReference type="GO" id="GO:0003677">
    <property type="term" value="F:DNA binding"/>
    <property type="evidence" value="ECO:0007669"/>
    <property type="project" value="UniProtKB-KW"/>
</dbReference>
<keyword evidence="11" id="KW-1185">Reference proteome</keyword>
<feature type="region of interest" description="Disordered" evidence="8">
    <location>
        <begin position="1"/>
        <end position="25"/>
    </location>
</feature>
<dbReference type="Pfam" id="PF04082">
    <property type="entry name" value="Fungal_trans"/>
    <property type="match status" value="1"/>
</dbReference>
<dbReference type="PANTHER" id="PTHR31313:SF81">
    <property type="entry name" value="TY1 ENHANCER ACTIVATOR"/>
    <property type="match status" value="1"/>
</dbReference>
<evidence type="ECO:0000256" key="4">
    <source>
        <dbReference type="ARBA" id="ARBA00023125"/>
    </source>
</evidence>
<evidence type="ECO:0000256" key="1">
    <source>
        <dbReference type="ARBA" id="ARBA00022723"/>
    </source>
</evidence>
<evidence type="ECO:0000256" key="2">
    <source>
        <dbReference type="ARBA" id="ARBA00022833"/>
    </source>
</evidence>
<evidence type="ECO:0000256" key="6">
    <source>
        <dbReference type="ARBA" id="ARBA00023242"/>
    </source>
</evidence>
<evidence type="ECO:0000256" key="3">
    <source>
        <dbReference type="ARBA" id="ARBA00023015"/>
    </source>
</evidence>
<dbReference type="GO" id="GO:0008270">
    <property type="term" value="F:zinc ion binding"/>
    <property type="evidence" value="ECO:0007669"/>
    <property type="project" value="InterPro"/>
</dbReference>
<sequence length="588" mass="65788">MPQEATPETQNGGEEGARRKQSQAPKQLACLSCRRKKVKVECDVPYFDERRRAHSRKLIEDLRAENARLKAELEEHRTVCLMGDNMGDVYQDWMSEEQSESLSPASCSTKSDNMIVRLCGGQRQLNSDRDGRLRFFGPTSSLHLLESVTSSVLIRESNGTTCPVWQDDFPLEVQNHLLDLYWTYLHQVLPCIHKEAFLRDMQNGDTQYCSTLLLYCILTRAAAISNQPGLRALALADDAEDDPPYLVRKCVQLLETELDNPGITTAQSLQLLSEMHCAISHDTKGWMYAGKLIPSSFPERTTADVTTGGAGRLAYELGLHSNSEQLNTSLSSLDIEVRQITFWSCFNLDRAWALYLGRPQCVRIEDIDVRRPGEGQLDASNDMKVSAAWTNLLELIGLICEIFMQYAAAMILLHRPLAQFGKEISLQSSASEISRQTCINHACSIAQYLQEYHEQHGSVSTMSWIALHIIATASTTLIANVAERKASAGASQLKALRKCLNSLSELEKSHVVTRRVRKVIQHAIRLLNLDAVINPAGSARQFMNLPTPLSFAVTATPSVDLQSLPFLDFQPTGTQFDRLNSFESYFLT</sequence>
<evidence type="ECO:0000256" key="8">
    <source>
        <dbReference type="SAM" id="MobiDB-lite"/>
    </source>
</evidence>
<dbReference type="EMBL" id="SKBQ01000075">
    <property type="protein sequence ID" value="TPX08684.1"/>
    <property type="molecule type" value="Genomic_DNA"/>
</dbReference>
<evidence type="ECO:0000259" key="9">
    <source>
        <dbReference type="SMART" id="SM00906"/>
    </source>
</evidence>
<dbReference type="STRING" id="1093900.A0A507AQB7"/>
<dbReference type="InParanoid" id="A0A507AQB7"/>
<keyword evidence="6" id="KW-0539">Nucleus</keyword>
<keyword evidence="4" id="KW-0238">DNA-binding</keyword>
<dbReference type="InterPro" id="IPR051615">
    <property type="entry name" value="Transcr_Regulatory_Elem"/>
</dbReference>
<gene>
    <name evidence="10" type="ORF">E0L32_009873</name>
</gene>
<dbReference type="OrthoDB" id="2154091at2759"/>
<dbReference type="PANTHER" id="PTHR31313">
    <property type="entry name" value="TY1 ENHANCER ACTIVATOR"/>
    <property type="match status" value="1"/>
</dbReference>
<dbReference type="GeneID" id="41977320"/>
<dbReference type="SMART" id="SM00906">
    <property type="entry name" value="Fungal_trans"/>
    <property type="match status" value="1"/>
</dbReference>
<evidence type="ECO:0000313" key="11">
    <source>
        <dbReference type="Proteomes" id="UP000319257"/>
    </source>
</evidence>
<feature type="domain" description="Xylanolytic transcriptional activator regulatory" evidence="9">
    <location>
        <begin position="303"/>
        <end position="378"/>
    </location>
</feature>
<dbReference type="Proteomes" id="UP000319257">
    <property type="component" value="Unassembled WGS sequence"/>
</dbReference>
<evidence type="ECO:0000256" key="7">
    <source>
        <dbReference type="SAM" id="Coils"/>
    </source>
</evidence>
<keyword evidence="2" id="KW-0862">Zinc</keyword>
<feature type="coiled-coil region" evidence="7">
    <location>
        <begin position="52"/>
        <end position="79"/>
    </location>
</feature>
<evidence type="ECO:0000313" key="10">
    <source>
        <dbReference type="EMBL" id="TPX08684.1"/>
    </source>
</evidence>
<reference evidence="10 11" key="1">
    <citation type="submission" date="2019-06" db="EMBL/GenBank/DDBJ databases">
        <title>Draft genome sequence of the filamentous fungus Phialemoniopsis curvata isolated from diesel fuel.</title>
        <authorList>
            <person name="Varaljay V.A."/>
            <person name="Lyon W.J."/>
            <person name="Crouch A.L."/>
            <person name="Drake C.E."/>
            <person name="Hollomon J.M."/>
            <person name="Nadeau L.J."/>
            <person name="Nunn H.S."/>
            <person name="Stevenson B.S."/>
            <person name="Bojanowski C.L."/>
            <person name="Crookes-Goodson W.J."/>
        </authorList>
    </citation>
    <scope>NUCLEOTIDE SEQUENCE [LARGE SCALE GENOMIC DNA]</scope>
    <source>
        <strain evidence="10 11">D216</strain>
    </source>
</reference>
<dbReference type="RefSeq" id="XP_030990395.1">
    <property type="nucleotide sequence ID" value="XM_031144883.1"/>
</dbReference>
<accession>A0A507AQB7</accession>
<protein>
    <recommendedName>
        <fullName evidence="9">Xylanolytic transcriptional activator regulatory domain-containing protein</fullName>
    </recommendedName>
</protein>
<dbReference type="InterPro" id="IPR007219">
    <property type="entry name" value="XnlR_reg_dom"/>
</dbReference>
<keyword evidence="7" id="KW-0175">Coiled coil</keyword>
<evidence type="ECO:0000256" key="5">
    <source>
        <dbReference type="ARBA" id="ARBA00023163"/>
    </source>
</evidence>
<feature type="compositionally biased region" description="Polar residues" evidence="8">
    <location>
        <begin position="1"/>
        <end position="12"/>
    </location>
</feature>
<name>A0A507AQB7_9PEZI</name>
<organism evidence="10 11">
    <name type="scientific">Thyridium curvatum</name>
    <dbReference type="NCBI Taxonomy" id="1093900"/>
    <lineage>
        <taxon>Eukaryota</taxon>
        <taxon>Fungi</taxon>
        <taxon>Dikarya</taxon>
        <taxon>Ascomycota</taxon>
        <taxon>Pezizomycotina</taxon>
        <taxon>Sordariomycetes</taxon>
        <taxon>Sordariomycetidae</taxon>
        <taxon>Thyridiales</taxon>
        <taxon>Thyridiaceae</taxon>
        <taxon>Thyridium</taxon>
    </lineage>
</organism>
<dbReference type="GO" id="GO:0006351">
    <property type="term" value="P:DNA-templated transcription"/>
    <property type="evidence" value="ECO:0007669"/>
    <property type="project" value="InterPro"/>
</dbReference>